<proteinExistence type="predicted"/>
<reference evidence="7" key="1">
    <citation type="submission" date="2019-10" db="EMBL/GenBank/DDBJ databases">
        <title>Draft genome sequence of Panacibacter sp. KCS-6.</title>
        <authorList>
            <person name="Yim K.J."/>
        </authorList>
    </citation>
    <scope>NUCLEOTIDE SEQUENCE</scope>
    <source>
        <strain evidence="7">KCS-6</strain>
    </source>
</reference>
<feature type="domain" description="O-antigen ligase-related" evidence="6">
    <location>
        <begin position="246"/>
        <end position="386"/>
    </location>
</feature>
<feature type="transmembrane region" description="Helical" evidence="5">
    <location>
        <begin position="287"/>
        <end position="304"/>
    </location>
</feature>
<dbReference type="EMBL" id="WHPF01000015">
    <property type="protein sequence ID" value="NNV57447.1"/>
    <property type="molecule type" value="Genomic_DNA"/>
</dbReference>
<feature type="transmembrane region" description="Helical" evidence="5">
    <location>
        <begin position="101"/>
        <end position="121"/>
    </location>
</feature>
<keyword evidence="8" id="KW-1185">Reference proteome</keyword>
<feature type="transmembrane region" description="Helical" evidence="5">
    <location>
        <begin position="377"/>
        <end position="397"/>
    </location>
</feature>
<feature type="transmembrane region" description="Helical" evidence="5">
    <location>
        <begin position="215"/>
        <end position="233"/>
    </location>
</feature>
<evidence type="ECO:0000256" key="2">
    <source>
        <dbReference type="ARBA" id="ARBA00022692"/>
    </source>
</evidence>
<comment type="caution">
    <text evidence="7">The sequence shown here is derived from an EMBL/GenBank/DDBJ whole genome shotgun (WGS) entry which is preliminary data.</text>
</comment>
<feature type="transmembrane region" description="Helical" evidence="5">
    <location>
        <begin position="141"/>
        <end position="159"/>
    </location>
</feature>
<keyword evidence="4 5" id="KW-0472">Membrane</keyword>
<comment type="subcellular location">
    <subcellularLocation>
        <location evidence="1">Membrane</location>
        <topology evidence="1">Multi-pass membrane protein</topology>
    </subcellularLocation>
</comment>
<protein>
    <recommendedName>
        <fullName evidence="6">O-antigen ligase-related domain-containing protein</fullName>
    </recommendedName>
</protein>
<dbReference type="RefSeq" id="WP_171609393.1">
    <property type="nucleotide sequence ID" value="NZ_WHPF01000015.1"/>
</dbReference>
<evidence type="ECO:0000256" key="1">
    <source>
        <dbReference type="ARBA" id="ARBA00004141"/>
    </source>
</evidence>
<gene>
    <name evidence="7" type="ORF">GD597_18385</name>
</gene>
<evidence type="ECO:0000256" key="4">
    <source>
        <dbReference type="ARBA" id="ARBA00023136"/>
    </source>
</evidence>
<feature type="transmembrane region" description="Helical" evidence="5">
    <location>
        <begin position="35"/>
        <end position="60"/>
    </location>
</feature>
<keyword evidence="2 5" id="KW-0812">Transmembrane</keyword>
<name>A0A8J8FHE0_9BACT</name>
<dbReference type="PANTHER" id="PTHR37422">
    <property type="entry name" value="TEICHURONIC ACID BIOSYNTHESIS PROTEIN TUAE"/>
    <property type="match status" value="1"/>
</dbReference>
<feature type="transmembrane region" description="Helical" evidence="5">
    <location>
        <begin position="409"/>
        <end position="429"/>
    </location>
</feature>
<accession>A0A8J8FHE0</accession>
<evidence type="ECO:0000313" key="7">
    <source>
        <dbReference type="EMBL" id="NNV57447.1"/>
    </source>
</evidence>
<dbReference type="Pfam" id="PF04932">
    <property type="entry name" value="Wzy_C"/>
    <property type="match status" value="1"/>
</dbReference>
<keyword evidence="3 5" id="KW-1133">Transmembrane helix</keyword>
<organism evidence="7 8">
    <name type="scientific">Limnovirga soli</name>
    <dbReference type="NCBI Taxonomy" id="2656915"/>
    <lineage>
        <taxon>Bacteria</taxon>
        <taxon>Pseudomonadati</taxon>
        <taxon>Bacteroidota</taxon>
        <taxon>Chitinophagia</taxon>
        <taxon>Chitinophagales</taxon>
        <taxon>Chitinophagaceae</taxon>
        <taxon>Limnovirga</taxon>
    </lineage>
</organism>
<feature type="transmembrane region" description="Helical" evidence="5">
    <location>
        <begin position="12"/>
        <end position="29"/>
    </location>
</feature>
<dbReference type="PANTHER" id="PTHR37422:SF13">
    <property type="entry name" value="LIPOPOLYSACCHARIDE BIOSYNTHESIS PROTEIN PA4999-RELATED"/>
    <property type="match status" value="1"/>
</dbReference>
<feature type="transmembrane region" description="Helical" evidence="5">
    <location>
        <begin position="180"/>
        <end position="200"/>
    </location>
</feature>
<feature type="transmembrane region" description="Helical" evidence="5">
    <location>
        <begin position="263"/>
        <end position="280"/>
    </location>
</feature>
<dbReference type="AlphaFoldDB" id="A0A8J8FHE0"/>
<dbReference type="GO" id="GO:0016020">
    <property type="term" value="C:membrane"/>
    <property type="evidence" value="ECO:0007669"/>
    <property type="project" value="UniProtKB-SubCell"/>
</dbReference>
<evidence type="ECO:0000256" key="5">
    <source>
        <dbReference type="SAM" id="Phobius"/>
    </source>
</evidence>
<dbReference type="InterPro" id="IPR007016">
    <property type="entry name" value="O-antigen_ligase-rel_domated"/>
</dbReference>
<feature type="transmembrane region" description="Helical" evidence="5">
    <location>
        <begin position="435"/>
        <end position="452"/>
    </location>
</feature>
<evidence type="ECO:0000259" key="6">
    <source>
        <dbReference type="Pfam" id="PF04932"/>
    </source>
</evidence>
<dbReference type="InterPro" id="IPR051533">
    <property type="entry name" value="WaaL-like"/>
</dbReference>
<evidence type="ECO:0000313" key="8">
    <source>
        <dbReference type="Proteomes" id="UP000598971"/>
    </source>
</evidence>
<feature type="transmembrane region" description="Helical" evidence="5">
    <location>
        <begin position="240"/>
        <end position="257"/>
    </location>
</feature>
<sequence>MNTDIKIKDLWYWTANFALLGSAFLSMYLNNAYPMLAVALPLIMLDRAYIVPVLLFIACIEGSFKTEDSSSQAESTAIMLAAPFFAYDYLQRNGKMVPFKFVMIFLGFGVFIIVGIMTFNMHHEIIEFLLPLMGKKGLSGMYLKMIMKAIKLCFFFLYLKVLINHRKDVLYRALTLIKDMAPYLTILVLMNMLLFGSVSSKYETLHFGESHHGDFSANMNALGVFLYISIFDVKTGWYKRIINLAALGCLLYIIMNLASRNGLLNFIVLGMLGGMLGLWNRNWGFKLTIVVTAMFAVGVAAYLFKDSPTVERFIDMTEAGGGDRLNYWAAGIAALHEDPIFGLGGDESASIFAVSKYAPGIDDHVMHNTFVEYAVEYGYVGFLFFMTVVCTILYHAYKNFMFAIKYNDILLAAPSISYFISIFAGLFISRVWESTLWYNMILVFGIYILYRMPVEQAMKNRKISYIHGLPDPMEDPSLAYIPTNM</sequence>
<evidence type="ECO:0000256" key="3">
    <source>
        <dbReference type="ARBA" id="ARBA00022989"/>
    </source>
</evidence>
<dbReference type="Proteomes" id="UP000598971">
    <property type="component" value="Unassembled WGS sequence"/>
</dbReference>